<organism evidence="7 8">
    <name type="scientific">Aeromicrobium ginsengisoli</name>
    <dbReference type="NCBI Taxonomy" id="363867"/>
    <lineage>
        <taxon>Bacteria</taxon>
        <taxon>Bacillati</taxon>
        <taxon>Actinomycetota</taxon>
        <taxon>Actinomycetes</taxon>
        <taxon>Propionibacteriales</taxon>
        <taxon>Nocardioidaceae</taxon>
        <taxon>Aeromicrobium</taxon>
    </lineage>
</organism>
<name>A0A5M4FBD4_9ACTN</name>
<evidence type="ECO:0000256" key="2">
    <source>
        <dbReference type="ARBA" id="ARBA00022448"/>
    </source>
</evidence>
<reference evidence="7" key="1">
    <citation type="submission" date="2019-09" db="EMBL/GenBank/DDBJ databases">
        <authorList>
            <person name="Li J."/>
        </authorList>
    </citation>
    <scope>NUCLEOTIDE SEQUENCE [LARGE SCALE GENOMIC DNA]</scope>
    <source>
        <strain evidence="7">JCM 14732</strain>
    </source>
</reference>
<dbReference type="GO" id="GO:0016020">
    <property type="term" value="C:membrane"/>
    <property type="evidence" value="ECO:0007669"/>
    <property type="project" value="UniProtKB-SubCell"/>
</dbReference>
<dbReference type="OrthoDB" id="9779554at2"/>
<evidence type="ECO:0000256" key="6">
    <source>
        <dbReference type="SAM" id="Phobius"/>
    </source>
</evidence>
<comment type="caution">
    <text evidence="7">The sequence shown here is derived from an EMBL/GenBank/DDBJ whole genome shotgun (WGS) entry which is preliminary data.</text>
</comment>
<keyword evidence="5 6" id="KW-0472">Membrane</keyword>
<dbReference type="InterPro" id="IPR001204">
    <property type="entry name" value="Phos_transporter"/>
</dbReference>
<feature type="transmembrane region" description="Helical" evidence="6">
    <location>
        <begin position="217"/>
        <end position="237"/>
    </location>
</feature>
<keyword evidence="8" id="KW-1185">Reference proteome</keyword>
<sequence>MDLTLALVIATVAIALFFDYTNGFHDAANAIATSVSTRALTPRLALTMAAILNFVGALLGVGVAKTIKDILTGFDDMSSNHALTVVLSALVGAIVWNLITWYFGIPSSSSHALIGGLIGVGLAAGVSVDWDKVVDKVAIPMVVSPAIGFGGAFLVMLTIMWVFRRANPHTLNRGFRLAQTVSAAALSLGHGLQDAQKTMGVIVLALIAGGEHSGDDIPLWVIIAAASAISLGTMSGGMRIMRTMGRRIIALDPPRGFAAESTAALVLYGMAIGAHAPVSTTHTMTSAVMGAGATKRFSAVRWGVARGIITAWIITIPAAAAVGAITYVILHLVIPGN</sequence>
<evidence type="ECO:0000313" key="7">
    <source>
        <dbReference type="EMBL" id="KAA1395210.1"/>
    </source>
</evidence>
<feature type="transmembrane region" description="Helical" evidence="6">
    <location>
        <begin position="40"/>
        <end position="61"/>
    </location>
</feature>
<evidence type="ECO:0000256" key="1">
    <source>
        <dbReference type="ARBA" id="ARBA00004141"/>
    </source>
</evidence>
<proteinExistence type="predicted"/>
<dbReference type="AlphaFoldDB" id="A0A5M4FBD4"/>
<dbReference type="GO" id="GO:0005315">
    <property type="term" value="F:phosphate transmembrane transporter activity"/>
    <property type="evidence" value="ECO:0007669"/>
    <property type="project" value="InterPro"/>
</dbReference>
<dbReference type="RefSeq" id="WP_149689877.1">
    <property type="nucleotide sequence ID" value="NZ_SDPQ02000003.1"/>
</dbReference>
<feature type="transmembrane region" description="Helical" evidence="6">
    <location>
        <begin position="311"/>
        <end position="334"/>
    </location>
</feature>
<feature type="transmembrane region" description="Helical" evidence="6">
    <location>
        <begin position="110"/>
        <end position="130"/>
    </location>
</feature>
<dbReference type="PANTHER" id="PTHR11101:SF80">
    <property type="entry name" value="PHOSPHATE TRANSPORTER"/>
    <property type="match status" value="1"/>
</dbReference>
<feature type="transmembrane region" description="Helical" evidence="6">
    <location>
        <begin position="142"/>
        <end position="163"/>
    </location>
</feature>
<comment type="subcellular location">
    <subcellularLocation>
        <location evidence="1">Membrane</location>
        <topology evidence="1">Multi-pass membrane protein</topology>
    </subcellularLocation>
</comment>
<dbReference type="PANTHER" id="PTHR11101">
    <property type="entry name" value="PHOSPHATE TRANSPORTER"/>
    <property type="match status" value="1"/>
</dbReference>
<evidence type="ECO:0000256" key="4">
    <source>
        <dbReference type="ARBA" id="ARBA00022989"/>
    </source>
</evidence>
<dbReference type="Proteomes" id="UP000380867">
    <property type="component" value="Unassembled WGS sequence"/>
</dbReference>
<feature type="transmembrane region" description="Helical" evidence="6">
    <location>
        <begin position="82"/>
        <end position="104"/>
    </location>
</feature>
<accession>A0A5M4FBD4</accession>
<protein>
    <submittedName>
        <fullName evidence="7">Inorganic phosphate transporter</fullName>
    </submittedName>
</protein>
<dbReference type="GO" id="GO:0035435">
    <property type="term" value="P:phosphate ion transmembrane transport"/>
    <property type="evidence" value="ECO:0007669"/>
    <property type="project" value="TreeGrafter"/>
</dbReference>
<dbReference type="EMBL" id="SDPQ02000003">
    <property type="protein sequence ID" value="KAA1395210.1"/>
    <property type="molecule type" value="Genomic_DNA"/>
</dbReference>
<keyword evidence="3 6" id="KW-0812">Transmembrane</keyword>
<evidence type="ECO:0000256" key="5">
    <source>
        <dbReference type="ARBA" id="ARBA00023136"/>
    </source>
</evidence>
<gene>
    <name evidence="7" type="ORF">ESP70_013625</name>
</gene>
<keyword evidence="4 6" id="KW-1133">Transmembrane helix</keyword>
<evidence type="ECO:0000256" key="3">
    <source>
        <dbReference type="ARBA" id="ARBA00022692"/>
    </source>
</evidence>
<evidence type="ECO:0000313" key="8">
    <source>
        <dbReference type="Proteomes" id="UP000380867"/>
    </source>
</evidence>
<dbReference type="Pfam" id="PF01384">
    <property type="entry name" value="PHO4"/>
    <property type="match status" value="1"/>
</dbReference>
<keyword evidence="2" id="KW-0813">Transport</keyword>